<evidence type="ECO:0000256" key="1">
    <source>
        <dbReference type="SAM" id="MobiDB-lite"/>
    </source>
</evidence>
<dbReference type="AlphaFoldDB" id="A0AAV1CPW4"/>
<organism evidence="2 3">
    <name type="scientific">Oldenlandia corymbosa var. corymbosa</name>
    <dbReference type="NCBI Taxonomy" id="529605"/>
    <lineage>
        <taxon>Eukaryota</taxon>
        <taxon>Viridiplantae</taxon>
        <taxon>Streptophyta</taxon>
        <taxon>Embryophyta</taxon>
        <taxon>Tracheophyta</taxon>
        <taxon>Spermatophyta</taxon>
        <taxon>Magnoliopsida</taxon>
        <taxon>eudicotyledons</taxon>
        <taxon>Gunneridae</taxon>
        <taxon>Pentapetalae</taxon>
        <taxon>asterids</taxon>
        <taxon>lamiids</taxon>
        <taxon>Gentianales</taxon>
        <taxon>Rubiaceae</taxon>
        <taxon>Rubioideae</taxon>
        <taxon>Spermacoceae</taxon>
        <taxon>Hedyotis-Oldenlandia complex</taxon>
        <taxon>Oldenlandia</taxon>
    </lineage>
</organism>
<dbReference type="EMBL" id="OX459120">
    <property type="protein sequence ID" value="CAI9097699.1"/>
    <property type="molecule type" value="Genomic_DNA"/>
</dbReference>
<name>A0AAV1CPW4_OLDCO</name>
<proteinExistence type="predicted"/>
<dbReference type="Proteomes" id="UP001161247">
    <property type="component" value="Chromosome 3"/>
</dbReference>
<keyword evidence="3" id="KW-1185">Reference proteome</keyword>
<evidence type="ECO:0000313" key="2">
    <source>
        <dbReference type="EMBL" id="CAI9097699.1"/>
    </source>
</evidence>
<sequence>MAMINKLLTVPAPPLSKHPSHNSNKVQTQDFTFTNLPDVTIYTKSNKCTLK</sequence>
<feature type="region of interest" description="Disordered" evidence="1">
    <location>
        <begin position="1"/>
        <end position="29"/>
    </location>
</feature>
<protein>
    <submittedName>
        <fullName evidence="2">OLC1v1034169C1</fullName>
    </submittedName>
</protein>
<gene>
    <name evidence="2" type="ORF">OLC1_LOCUS8119</name>
</gene>
<reference evidence="2" key="1">
    <citation type="submission" date="2023-03" db="EMBL/GenBank/DDBJ databases">
        <authorList>
            <person name="Julca I."/>
        </authorList>
    </citation>
    <scope>NUCLEOTIDE SEQUENCE</scope>
</reference>
<evidence type="ECO:0000313" key="3">
    <source>
        <dbReference type="Proteomes" id="UP001161247"/>
    </source>
</evidence>
<accession>A0AAV1CPW4</accession>